<dbReference type="EMBL" id="HBJA01014026">
    <property type="protein sequence ID" value="CAE0793324.1"/>
    <property type="molecule type" value="Transcribed_RNA"/>
</dbReference>
<accession>A0A7S4CCJ0</accession>
<sequence length="168" mass="19462">MIHRSRSFLRRQRIRKWMTPYGWKSVWFKGILQWMANRGLPQQDIKLNATAVQTIEALWMLVWTSVHIYKTIYESETSTTKQAAVGPNFTSGLTPAGARIKRAMKKRFKMMDDHEWFEVHRGEWVRTDSPVAFLDQPKGDAKGGTQAPDLEAGTTRHEPQGRRSQYGL</sequence>
<evidence type="ECO:0000256" key="1">
    <source>
        <dbReference type="SAM" id="MobiDB-lite"/>
    </source>
</evidence>
<proteinExistence type="predicted"/>
<dbReference type="AlphaFoldDB" id="A0A7S4CCJ0"/>
<reference evidence="2" key="1">
    <citation type="submission" date="2021-01" db="EMBL/GenBank/DDBJ databases">
        <authorList>
            <person name="Corre E."/>
            <person name="Pelletier E."/>
            <person name="Niang G."/>
            <person name="Scheremetjew M."/>
            <person name="Finn R."/>
            <person name="Kale V."/>
            <person name="Holt S."/>
            <person name="Cochrane G."/>
            <person name="Meng A."/>
            <person name="Brown T."/>
            <person name="Cohen L."/>
        </authorList>
    </citation>
    <scope>NUCLEOTIDE SEQUENCE</scope>
    <source>
        <strain evidence="2">CCMP1594</strain>
    </source>
</reference>
<protein>
    <submittedName>
        <fullName evidence="2">Uncharacterized protein</fullName>
    </submittedName>
</protein>
<name>A0A7S4CCJ0_9EUGL</name>
<feature type="region of interest" description="Disordered" evidence="1">
    <location>
        <begin position="133"/>
        <end position="168"/>
    </location>
</feature>
<evidence type="ECO:0000313" key="2">
    <source>
        <dbReference type="EMBL" id="CAE0793324.1"/>
    </source>
</evidence>
<organism evidence="2">
    <name type="scientific">Eutreptiella gymnastica</name>
    <dbReference type="NCBI Taxonomy" id="73025"/>
    <lineage>
        <taxon>Eukaryota</taxon>
        <taxon>Discoba</taxon>
        <taxon>Euglenozoa</taxon>
        <taxon>Euglenida</taxon>
        <taxon>Spirocuta</taxon>
        <taxon>Euglenophyceae</taxon>
        <taxon>Eutreptiales</taxon>
        <taxon>Eutreptiaceae</taxon>
        <taxon>Eutreptiella</taxon>
    </lineage>
</organism>
<gene>
    <name evidence="2" type="ORF">EGYM00163_LOCUS4441</name>
</gene>